<dbReference type="OrthoDB" id="5377312at2759"/>
<dbReference type="GO" id="GO:0006383">
    <property type="term" value="P:transcription by RNA polymerase III"/>
    <property type="evidence" value="ECO:0007669"/>
    <property type="project" value="UniProtKB-UniRule"/>
</dbReference>
<feature type="compositionally biased region" description="Gly residues" evidence="5">
    <location>
        <begin position="209"/>
        <end position="220"/>
    </location>
</feature>
<comment type="caution">
    <text evidence="6">The sequence shown here is derived from an EMBL/GenBank/DDBJ whole genome shotgun (WGS) entry which is preliminary data.</text>
</comment>
<gene>
    <name evidence="6" type="ORF">K490DRAFT_75608</name>
</gene>
<protein>
    <recommendedName>
        <fullName evidence="4">DNA-directed RNA polymerase III subunit</fullName>
    </recommendedName>
</protein>
<comment type="similarity">
    <text evidence="2 4">Belongs to the eukaryotic RPC7 RNA polymerase subunit family.</text>
</comment>
<dbReference type="GO" id="GO:0005666">
    <property type="term" value="C:RNA polymerase III complex"/>
    <property type="evidence" value="ECO:0007669"/>
    <property type="project" value="UniProtKB-UniRule"/>
</dbReference>
<comment type="function">
    <text evidence="4">DNA-dependent RNA polymerase catalyzes the transcription of DNA into RNA using the four ribonucleoside triphosphates as substrates. Specific peripheric component of RNA polymerase III which synthesizes small RNAs, such as 5S rRNA and tRNAs.</text>
</comment>
<accession>A0A9P4HPZ9</accession>
<dbReference type="InterPro" id="IPR024661">
    <property type="entry name" value="RNA_pol_III_Rpc31"/>
</dbReference>
<keyword evidence="7" id="KW-1185">Reference proteome</keyword>
<feature type="compositionally biased region" description="Pro residues" evidence="5">
    <location>
        <begin position="24"/>
        <end position="34"/>
    </location>
</feature>
<evidence type="ECO:0000256" key="1">
    <source>
        <dbReference type="ARBA" id="ARBA00004123"/>
    </source>
</evidence>
<evidence type="ECO:0000256" key="4">
    <source>
        <dbReference type="PIRNR" id="PIRNR000777"/>
    </source>
</evidence>
<dbReference type="PIRSF" id="PIRSF000777">
    <property type="entry name" value="RNA_polIII_C31"/>
    <property type="match status" value="1"/>
</dbReference>
<comment type="subcellular location">
    <subcellularLocation>
        <location evidence="1 4">Nucleus</location>
    </subcellularLocation>
</comment>
<comment type="subunit">
    <text evidence="4">Component of the RNA polymerase III (Pol III) complex.</text>
</comment>
<evidence type="ECO:0000256" key="3">
    <source>
        <dbReference type="ARBA" id="ARBA00023242"/>
    </source>
</evidence>
<feature type="region of interest" description="Disordered" evidence="5">
    <location>
        <begin position="151"/>
        <end position="220"/>
    </location>
</feature>
<dbReference type="EMBL" id="ML978737">
    <property type="protein sequence ID" value="KAF2084817.1"/>
    <property type="molecule type" value="Genomic_DNA"/>
</dbReference>
<proteinExistence type="inferred from homology"/>
<dbReference type="PANTHER" id="PTHR15367:SF2">
    <property type="entry name" value="DNA-DIRECTED RNA POLYMERASE III SUBUNIT"/>
    <property type="match status" value="1"/>
</dbReference>
<keyword evidence="3 4" id="KW-0539">Nucleus</keyword>
<feature type="region of interest" description="Disordered" evidence="5">
    <location>
        <begin position="17"/>
        <end position="41"/>
    </location>
</feature>
<feature type="compositionally biased region" description="Acidic residues" evidence="5">
    <location>
        <begin position="153"/>
        <end position="193"/>
    </location>
</feature>
<reference evidence="6" key="1">
    <citation type="journal article" date="2020" name="Stud. Mycol.">
        <title>101 Dothideomycetes genomes: a test case for predicting lifestyles and emergence of pathogens.</title>
        <authorList>
            <person name="Haridas S."/>
            <person name="Albert R."/>
            <person name="Binder M."/>
            <person name="Bloem J."/>
            <person name="Labutti K."/>
            <person name="Salamov A."/>
            <person name="Andreopoulos B."/>
            <person name="Baker S."/>
            <person name="Barry K."/>
            <person name="Bills G."/>
            <person name="Bluhm B."/>
            <person name="Cannon C."/>
            <person name="Castanera R."/>
            <person name="Culley D."/>
            <person name="Daum C."/>
            <person name="Ezra D."/>
            <person name="Gonzalez J."/>
            <person name="Henrissat B."/>
            <person name="Kuo A."/>
            <person name="Liang C."/>
            <person name="Lipzen A."/>
            <person name="Lutzoni F."/>
            <person name="Magnuson J."/>
            <person name="Mondo S."/>
            <person name="Nolan M."/>
            <person name="Ohm R."/>
            <person name="Pangilinan J."/>
            <person name="Park H.-J."/>
            <person name="Ramirez L."/>
            <person name="Alfaro M."/>
            <person name="Sun H."/>
            <person name="Tritt A."/>
            <person name="Yoshinaga Y."/>
            <person name="Zwiers L.-H."/>
            <person name="Turgeon B."/>
            <person name="Goodwin S."/>
            <person name="Spatafora J."/>
            <person name="Crous P."/>
            <person name="Grigoriev I."/>
        </authorList>
    </citation>
    <scope>NUCLEOTIDE SEQUENCE</scope>
    <source>
        <strain evidence="6">CBS 121410</strain>
    </source>
</reference>
<evidence type="ECO:0000256" key="2">
    <source>
        <dbReference type="ARBA" id="ARBA00008352"/>
    </source>
</evidence>
<organism evidence="6 7">
    <name type="scientific">Saccharata proteae CBS 121410</name>
    <dbReference type="NCBI Taxonomy" id="1314787"/>
    <lineage>
        <taxon>Eukaryota</taxon>
        <taxon>Fungi</taxon>
        <taxon>Dikarya</taxon>
        <taxon>Ascomycota</taxon>
        <taxon>Pezizomycotina</taxon>
        <taxon>Dothideomycetes</taxon>
        <taxon>Dothideomycetes incertae sedis</taxon>
        <taxon>Botryosphaeriales</taxon>
        <taxon>Saccharataceae</taxon>
        <taxon>Saccharata</taxon>
    </lineage>
</organism>
<evidence type="ECO:0000256" key="5">
    <source>
        <dbReference type="SAM" id="MobiDB-lite"/>
    </source>
</evidence>
<evidence type="ECO:0000313" key="6">
    <source>
        <dbReference type="EMBL" id="KAF2084817.1"/>
    </source>
</evidence>
<evidence type="ECO:0000313" key="7">
    <source>
        <dbReference type="Proteomes" id="UP000799776"/>
    </source>
</evidence>
<dbReference type="PANTHER" id="PTHR15367">
    <property type="entry name" value="DNA-DIRECTED RNA POLYMERASE III"/>
    <property type="match status" value="1"/>
</dbReference>
<name>A0A9P4HPZ9_9PEZI</name>
<dbReference type="Pfam" id="PF11705">
    <property type="entry name" value="RNA_pol_3_Rpc31"/>
    <property type="match status" value="1"/>
</dbReference>
<sequence length="220" mass="25074">MIAGVQVSWEMDGDLEIDTKPSELFPPKPPPIAPAPRRAERTAVGHYRALRERIHEGPLYTVLGTNVRVGKQRSSAKIVADPFEGMPTYTQKYKKQRRTIPRLDTRPYVLRFFPEELHTTLDPTIKAGAGTLKRKRKTLQIARSNRLSRLEQLEEDGDLENEELEKDDDAEDDVEEEKDDDFEEDEDDDDDYNAEQYFDGGDDDDYGDEGGGGGGYDEYD</sequence>
<dbReference type="Proteomes" id="UP000799776">
    <property type="component" value="Unassembled WGS sequence"/>
</dbReference>
<dbReference type="AlphaFoldDB" id="A0A9P4HPZ9"/>